<dbReference type="RefSeq" id="WP_014919646.1">
    <property type="nucleotide sequence ID" value="NZ_CP019581.1"/>
</dbReference>
<gene>
    <name evidence="3" type="ORF">LH5_01481</name>
</gene>
<sequence>MLGISVYFRDYDEQYLKEAAKAGVKYVFTSLQIPEEDYSKLDQKLPEFFKLCNDLKLEVIPDVSPVTLERLDIPKNDFKALKEKGFKALRLDYGLDDFKLVKRLQEDFNILLNASVVTPKYIETAKEANVDLNKLALTYNFYPHTDTGMGWDDFKRRNWLFKDLDLRTQAFVPGDEIKRFPLYEGLPTVEKSRGELPYVAAVELIQEANIDDIFIGDSRASIKQLRYIHYFQQNGVMNIECHLLKKYQTLYDQKFEIRKDIPEKIVRLTCPRTPGIAIEHALNRRKGSIVMQNKLAQWYSGEIDIVKQDLPFEARSNVIGWVTPEYVNLLNYIDDQTKIIFRKID</sequence>
<dbReference type="PANTHER" id="PTHR38435:SF2">
    <property type="entry name" value="DUF871 DOMAIN-CONTAINING PROTEIN"/>
    <property type="match status" value="1"/>
</dbReference>
<proteinExistence type="predicted"/>
<dbReference type="EMBL" id="CP019581">
    <property type="protein sequence ID" value="AZK91721.1"/>
    <property type="molecule type" value="Genomic_DNA"/>
</dbReference>
<evidence type="ECO:0000313" key="4">
    <source>
        <dbReference type="Proteomes" id="UP000267945"/>
    </source>
</evidence>
<dbReference type="InterPro" id="IPR043797">
    <property type="entry name" value="MupG_N"/>
</dbReference>
<dbReference type="InterPro" id="IPR013785">
    <property type="entry name" value="Aldolase_TIM"/>
</dbReference>
<feature type="domain" description="6-phospho-N-acetylmuramidase C-terminal" evidence="1">
    <location>
        <begin position="247"/>
        <end position="341"/>
    </location>
</feature>
<feature type="domain" description="6-phospho-N-acetylmuramidase N-terminal" evidence="2">
    <location>
        <begin position="2"/>
        <end position="228"/>
    </location>
</feature>
<dbReference type="Proteomes" id="UP000267945">
    <property type="component" value="Chromosome"/>
</dbReference>
<dbReference type="SUPFAM" id="SSF50891">
    <property type="entry name" value="Cyclophilin-like"/>
    <property type="match status" value="1"/>
</dbReference>
<dbReference type="SUPFAM" id="SSF51445">
    <property type="entry name" value="(Trans)glycosidases"/>
    <property type="match status" value="1"/>
</dbReference>
<dbReference type="AlphaFoldDB" id="A0A3S8SD72"/>
<evidence type="ECO:0000259" key="2">
    <source>
        <dbReference type="Pfam" id="PF19200"/>
    </source>
</evidence>
<dbReference type="Pfam" id="PF19200">
    <property type="entry name" value="MupG_N"/>
    <property type="match status" value="1"/>
</dbReference>
<protein>
    <submittedName>
        <fullName evidence="3">Uncharacterized protein</fullName>
    </submittedName>
</protein>
<dbReference type="PANTHER" id="PTHR38435">
    <property type="match status" value="1"/>
</dbReference>
<dbReference type="InterPro" id="IPR008589">
    <property type="entry name" value="MupG"/>
</dbReference>
<dbReference type="InterPro" id="IPR043894">
    <property type="entry name" value="MupG_C"/>
</dbReference>
<dbReference type="InterPro" id="IPR017853">
    <property type="entry name" value="GH"/>
</dbReference>
<reference evidence="3 4" key="1">
    <citation type="submission" date="2017-02" db="EMBL/GenBank/DDBJ databases">
        <title>Complete genome sequence of Lactobacillus helveticus.</title>
        <authorList>
            <person name="Kim J.F."/>
            <person name="Chung Y."/>
            <person name="Kwak M."/>
        </authorList>
    </citation>
    <scope>NUCLEOTIDE SEQUENCE [LARGE SCALE GENOMIC DNA]</scope>
    <source>
        <strain evidence="3 4">LH5</strain>
    </source>
</reference>
<dbReference type="Pfam" id="PF05913">
    <property type="entry name" value="MupG_C"/>
    <property type="match status" value="1"/>
</dbReference>
<dbReference type="Gene3D" id="3.20.20.70">
    <property type="entry name" value="Aldolase class I"/>
    <property type="match status" value="1"/>
</dbReference>
<evidence type="ECO:0000313" key="3">
    <source>
        <dbReference type="EMBL" id="AZK91721.1"/>
    </source>
</evidence>
<dbReference type="Gene3D" id="2.40.100.10">
    <property type="entry name" value="Cyclophilin-like"/>
    <property type="match status" value="1"/>
</dbReference>
<organism evidence="3 4">
    <name type="scientific">Lactobacillus helveticus</name>
    <name type="common">Lactobacillus suntoryeus</name>
    <dbReference type="NCBI Taxonomy" id="1587"/>
    <lineage>
        <taxon>Bacteria</taxon>
        <taxon>Bacillati</taxon>
        <taxon>Bacillota</taxon>
        <taxon>Bacilli</taxon>
        <taxon>Lactobacillales</taxon>
        <taxon>Lactobacillaceae</taxon>
        <taxon>Lactobacillus</taxon>
    </lineage>
</organism>
<accession>A0A3S8SD72</accession>
<name>A0A3S8SD72_LACHE</name>
<dbReference type="GeneID" id="99757627"/>
<dbReference type="InterPro" id="IPR029000">
    <property type="entry name" value="Cyclophilin-like_dom_sf"/>
</dbReference>
<evidence type="ECO:0000259" key="1">
    <source>
        <dbReference type="Pfam" id="PF05913"/>
    </source>
</evidence>